<reference evidence="3 4" key="1">
    <citation type="submission" date="2016-10" db="EMBL/GenBank/DDBJ databases">
        <authorList>
            <person name="de Groot N.N."/>
        </authorList>
    </citation>
    <scope>NUCLEOTIDE SEQUENCE [LARGE SCALE GENOMIC DNA]</scope>
    <source>
        <strain evidence="3 4">CGMCC 1.10228</strain>
    </source>
</reference>
<dbReference type="AlphaFoldDB" id="A0A1G8GTA2"/>
<dbReference type="PANTHER" id="PTHR47618:SF1">
    <property type="entry name" value="BIFUNCTIONAL OLIGORIBONUCLEASE AND PAP PHOSPHATASE NRNA"/>
    <property type="match status" value="1"/>
</dbReference>
<evidence type="ECO:0000259" key="1">
    <source>
        <dbReference type="Pfam" id="PF01368"/>
    </source>
</evidence>
<gene>
    <name evidence="3" type="ORF">SAMN04488136_14035</name>
</gene>
<dbReference type="Pfam" id="PF01368">
    <property type="entry name" value="DHH"/>
    <property type="match status" value="1"/>
</dbReference>
<accession>A0A1G8GTA2</accession>
<dbReference type="Gene3D" id="3.90.1640.10">
    <property type="entry name" value="inorganic pyrophosphatase (n-terminal core)"/>
    <property type="match status" value="1"/>
</dbReference>
<evidence type="ECO:0000259" key="2">
    <source>
        <dbReference type="Pfam" id="PF02272"/>
    </source>
</evidence>
<organism evidence="3 4">
    <name type="scientific">Vibrio xiamenensis</name>
    <dbReference type="NCBI Taxonomy" id="861298"/>
    <lineage>
        <taxon>Bacteria</taxon>
        <taxon>Pseudomonadati</taxon>
        <taxon>Pseudomonadota</taxon>
        <taxon>Gammaproteobacteria</taxon>
        <taxon>Vibrionales</taxon>
        <taxon>Vibrionaceae</taxon>
        <taxon>Vibrio</taxon>
    </lineage>
</organism>
<dbReference type="InterPro" id="IPR001667">
    <property type="entry name" value="DDH_dom"/>
</dbReference>
<dbReference type="EMBL" id="FNDD01000040">
    <property type="protein sequence ID" value="SDH97510.1"/>
    <property type="molecule type" value="Genomic_DNA"/>
</dbReference>
<dbReference type="OrthoDB" id="5896813at2"/>
<dbReference type="InterPro" id="IPR051319">
    <property type="entry name" value="Oligoribo/pAp-PDE_c-di-AMP_PDE"/>
</dbReference>
<dbReference type="Gene3D" id="3.10.310.30">
    <property type="match status" value="1"/>
</dbReference>
<evidence type="ECO:0000313" key="3">
    <source>
        <dbReference type="EMBL" id="SDH97510.1"/>
    </source>
</evidence>
<protein>
    <submittedName>
        <fullName evidence="3">DHHA1 domain-containing protein</fullName>
    </submittedName>
</protein>
<feature type="domain" description="DDH" evidence="1">
    <location>
        <begin position="18"/>
        <end position="159"/>
    </location>
</feature>
<feature type="domain" description="DHHA1" evidence="2">
    <location>
        <begin position="219"/>
        <end position="302"/>
    </location>
</feature>
<proteinExistence type="predicted"/>
<dbReference type="Proteomes" id="UP000198854">
    <property type="component" value="Unassembled WGS sequence"/>
</dbReference>
<dbReference type="STRING" id="861298.SAMN04488136_14035"/>
<dbReference type="InterPro" id="IPR003156">
    <property type="entry name" value="DHHA1_dom"/>
</dbReference>
<keyword evidence="4" id="KW-1185">Reference proteome</keyword>
<dbReference type="SUPFAM" id="SSF64182">
    <property type="entry name" value="DHH phosphoesterases"/>
    <property type="match status" value="1"/>
</dbReference>
<dbReference type="Pfam" id="PF02272">
    <property type="entry name" value="DHHA1"/>
    <property type="match status" value="1"/>
</dbReference>
<dbReference type="RefSeq" id="WP_093279186.1">
    <property type="nucleotide sequence ID" value="NZ_FNDD01000040.1"/>
</dbReference>
<name>A0A1G8GTA2_9VIBR</name>
<dbReference type="GO" id="GO:0003676">
    <property type="term" value="F:nucleic acid binding"/>
    <property type="evidence" value="ECO:0007669"/>
    <property type="project" value="InterPro"/>
</dbReference>
<evidence type="ECO:0000313" key="4">
    <source>
        <dbReference type="Proteomes" id="UP000198854"/>
    </source>
</evidence>
<sequence length="324" mass="35936">MSLEKFDRLLASLTGCSRIIVQAHDFPDHDAIGSAFALAYLLKKQGFAPFITYQGFIDRVSLRNLIDWLDIPITKSHLLGLKPSDKIIVVDGCIGEKNVTDLPGIEVGVIDHHQVKAPSFVAYQDIRPHYGSTATIMVEYFNHFDLPIPKRVAAALLVGLSFDTANFTRAVSPADIKALLQLQLSADMDMVNRICRNQIEYQELKLFDSMLSNMRKEKNCAFASLPEGCPKNMLGVLGDFLLSVDELDIVILSARNREKTFISLRSECKQNNVADIVRRVLNNSGVGFGGGHPHMAGGVINETFQLASESSYIYELFRSELALS</sequence>
<dbReference type="PANTHER" id="PTHR47618">
    <property type="entry name" value="BIFUNCTIONAL OLIGORIBONUCLEASE AND PAP PHOSPHATASE NRNA"/>
    <property type="match status" value="1"/>
</dbReference>
<dbReference type="InterPro" id="IPR038763">
    <property type="entry name" value="DHH_sf"/>
</dbReference>